<accession>A0A855N8Z1</accession>
<reference evidence="2 3" key="1">
    <citation type="submission" date="2017-06" db="EMBL/GenBank/DDBJ databases">
        <title>Updating the genomic taxonomy and epidemiology of Campylobacter hyointestinalis; discovery in New Zealand farmed ruminants.</title>
        <authorList>
            <person name="Wilkinson D.A."/>
            <person name="Fayaz A."/>
            <person name="Biggs P.J."/>
            <person name="Midwinter A.C."/>
        </authorList>
    </citation>
    <scope>NUCLEOTIDE SEQUENCE [LARGE SCALE GENOMIC DNA]</scope>
    <source>
        <strain evidence="2 3">S1614a</strain>
    </source>
</reference>
<dbReference type="EMBL" id="NIQP01000001">
    <property type="protein sequence ID" value="PPB72836.1"/>
    <property type="molecule type" value="Genomic_DNA"/>
</dbReference>
<feature type="transmembrane region" description="Helical" evidence="1">
    <location>
        <begin position="7"/>
        <end position="32"/>
    </location>
</feature>
<organism evidence="2 3">
    <name type="scientific">Campylobacter hyointestinalis subsp. hyointestinalis</name>
    <dbReference type="NCBI Taxonomy" id="91352"/>
    <lineage>
        <taxon>Bacteria</taxon>
        <taxon>Pseudomonadati</taxon>
        <taxon>Campylobacterota</taxon>
        <taxon>Epsilonproteobacteria</taxon>
        <taxon>Campylobacterales</taxon>
        <taxon>Campylobacteraceae</taxon>
        <taxon>Campylobacter</taxon>
    </lineage>
</organism>
<feature type="transmembrane region" description="Helical" evidence="1">
    <location>
        <begin position="97"/>
        <end position="118"/>
    </location>
</feature>
<evidence type="ECO:0000256" key="1">
    <source>
        <dbReference type="SAM" id="Phobius"/>
    </source>
</evidence>
<dbReference type="Proteomes" id="UP000239685">
    <property type="component" value="Unassembled WGS sequence"/>
</dbReference>
<gene>
    <name evidence="2" type="ORF">CDQ78_00210</name>
</gene>
<keyword evidence="1" id="KW-1133">Transmembrane helix</keyword>
<evidence type="ECO:0008006" key="4">
    <source>
        <dbReference type="Google" id="ProtNLM"/>
    </source>
</evidence>
<dbReference type="AlphaFoldDB" id="A0A855N8Z1"/>
<sequence length="137" mass="15433">MLQVIGYLLGLIGFVITYLFNKITSISAFLAVLTINGIIFGLFLTYVKFLLDIILFFYHNVNNIIDYINEMINSGGIVGYFVDILSSLGFVNAFYDAFVIFSVPFNTMFSFIASKYAVRGLLFMRESILSLVISKLS</sequence>
<dbReference type="RefSeq" id="WP_034961463.1">
    <property type="nucleotide sequence ID" value="NZ_CBCRTP010000028.1"/>
</dbReference>
<proteinExistence type="predicted"/>
<keyword evidence="1" id="KW-0812">Transmembrane</keyword>
<protein>
    <recommendedName>
        <fullName evidence="4">DUF2523 domain-containing protein</fullName>
    </recommendedName>
</protein>
<comment type="caution">
    <text evidence="2">The sequence shown here is derived from an EMBL/GenBank/DDBJ whole genome shotgun (WGS) entry which is preliminary data.</text>
</comment>
<evidence type="ECO:0000313" key="3">
    <source>
        <dbReference type="Proteomes" id="UP000239685"/>
    </source>
</evidence>
<keyword evidence="1" id="KW-0472">Membrane</keyword>
<name>A0A855N8Z1_CAMHY</name>
<evidence type="ECO:0000313" key="2">
    <source>
        <dbReference type="EMBL" id="PPB72836.1"/>
    </source>
</evidence>
<feature type="transmembrane region" description="Helical" evidence="1">
    <location>
        <begin position="38"/>
        <end position="59"/>
    </location>
</feature>